<keyword evidence="3" id="KW-0677">Repeat</keyword>
<dbReference type="PANTHER" id="PTHR22652:SF0">
    <property type="entry name" value="NUCLEOPORIN NUP43"/>
    <property type="match status" value="1"/>
</dbReference>
<evidence type="ECO:0000256" key="4">
    <source>
        <dbReference type="ARBA" id="ARBA00023242"/>
    </source>
</evidence>
<organism evidence="5 6">
    <name type="scientific">Plectus sambesii</name>
    <dbReference type="NCBI Taxonomy" id="2011161"/>
    <lineage>
        <taxon>Eukaryota</taxon>
        <taxon>Metazoa</taxon>
        <taxon>Ecdysozoa</taxon>
        <taxon>Nematoda</taxon>
        <taxon>Chromadorea</taxon>
        <taxon>Plectida</taxon>
        <taxon>Plectina</taxon>
        <taxon>Plectoidea</taxon>
        <taxon>Plectidae</taxon>
        <taxon>Plectus</taxon>
    </lineage>
</organism>
<dbReference type="GO" id="GO:0031080">
    <property type="term" value="C:nuclear pore outer ring"/>
    <property type="evidence" value="ECO:0007669"/>
    <property type="project" value="TreeGrafter"/>
</dbReference>
<keyword evidence="5" id="KW-1185">Reference proteome</keyword>
<dbReference type="InterPro" id="IPR036322">
    <property type="entry name" value="WD40_repeat_dom_sf"/>
</dbReference>
<dbReference type="SUPFAM" id="SSF50978">
    <property type="entry name" value="WD40 repeat-like"/>
    <property type="match status" value="1"/>
</dbReference>
<dbReference type="WBParaSite" id="PSAMB.scaffold1228size34050.g11746.t1">
    <property type="protein sequence ID" value="PSAMB.scaffold1228size34050.g11746.t1"/>
    <property type="gene ID" value="PSAMB.scaffold1228size34050.g11746"/>
</dbReference>
<evidence type="ECO:0000313" key="6">
    <source>
        <dbReference type="WBParaSite" id="PSAMB.scaffold1228size34050.g11746.t1"/>
    </source>
</evidence>
<sequence>MVNAPFSSLSERAQFVCGKVRKVRWAIGVDRTTAPDTFATGTWDQPVNDVSLWSTTASRSAAFDSSASPPPAGDTFVQLSRFEIGADCEDLVFATSKTLLVATSSGDVRVLDVTPDQIVQQHAWEQLHSLGSLPCAASCLSVHGTDVVTGGEDGKIIRLDLNRVDAKTKIGNIGLSSVRSLSHCGKDQVISGHLTGQLQVWDLRVKGDREGGDPCQTLAASTALDAVTSLGVHPAQPNLVAFGTQLGSVGFCDIRNAYRPLPDLLPIASGPIWEIAFHPLYPDNCFTCADDGTLLHWDAAALKQSSFRSQDASRMNVWLLGAALSDHVKLTNLLPDQKLPVNSVDLAGGSVLVGSDSELVHLVENVLLR</sequence>
<dbReference type="InterPro" id="IPR001680">
    <property type="entry name" value="WD40_rpt"/>
</dbReference>
<reference evidence="6" key="1">
    <citation type="submission" date="2022-11" db="UniProtKB">
        <authorList>
            <consortium name="WormBaseParasite"/>
        </authorList>
    </citation>
    <scope>IDENTIFICATION</scope>
</reference>
<evidence type="ECO:0000256" key="3">
    <source>
        <dbReference type="ARBA" id="ARBA00022737"/>
    </source>
</evidence>
<evidence type="ECO:0000313" key="5">
    <source>
        <dbReference type="Proteomes" id="UP000887566"/>
    </source>
</evidence>
<comment type="subcellular location">
    <subcellularLocation>
        <location evidence="1">Nucleus</location>
    </subcellularLocation>
</comment>
<accession>A0A914UTN4</accession>
<name>A0A914UTN4_9BILA</name>
<dbReference type="SMART" id="SM00320">
    <property type="entry name" value="WD40"/>
    <property type="match status" value="5"/>
</dbReference>
<dbReference type="Proteomes" id="UP000887566">
    <property type="component" value="Unplaced"/>
</dbReference>
<dbReference type="InterPro" id="IPR015943">
    <property type="entry name" value="WD40/YVTN_repeat-like_dom_sf"/>
</dbReference>
<protein>
    <submittedName>
        <fullName evidence="6">Nucleoporin Nup43</fullName>
    </submittedName>
</protein>
<evidence type="ECO:0000256" key="2">
    <source>
        <dbReference type="ARBA" id="ARBA00022574"/>
    </source>
</evidence>
<dbReference type="PANTHER" id="PTHR22652">
    <property type="entry name" value="NUCLEOPORIN NUP43"/>
    <property type="match status" value="1"/>
</dbReference>
<dbReference type="Gene3D" id="2.130.10.10">
    <property type="entry name" value="YVTN repeat-like/Quinoprotein amine dehydrogenase"/>
    <property type="match status" value="1"/>
</dbReference>
<dbReference type="AlphaFoldDB" id="A0A914UTN4"/>
<proteinExistence type="predicted"/>
<keyword evidence="4" id="KW-0539">Nucleus</keyword>
<evidence type="ECO:0000256" key="1">
    <source>
        <dbReference type="ARBA" id="ARBA00004123"/>
    </source>
</evidence>
<keyword evidence="2" id="KW-0853">WD repeat</keyword>